<dbReference type="SUPFAM" id="SSF48403">
    <property type="entry name" value="Ankyrin repeat"/>
    <property type="match status" value="1"/>
</dbReference>
<dbReference type="VEuPathDB" id="CryptoDB:Cvel_16983"/>
<feature type="repeat" description="ANK" evidence="3">
    <location>
        <begin position="341"/>
        <end position="373"/>
    </location>
</feature>
<dbReference type="EMBL" id="CDMZ01000368">
    <property type="protein sequence ID" value="CEM12787.1"/>
    <property type="molecule type" value="Genomic_DNA"/>
</dbReference>
<dbReference type="PROSITE" id="PS50088">
    <property type="entry name" value="ANK_REPEAT"/>
    <property type="match status" value="4"/>
</dbReference>
<evidence type="ECO:0000256" key="1">
    <source>
        <dbReference type="ARBA" id="ARBA00022737"/>
    </source>
</evidence>
<proteinExistence type="predicted"/>
<dbReference type="SMART" id="SM00248">
    <property type="entry name" value="ANK"/>
    <property type="match status" value="7"/>
</dbReference>
<dbReference type="InterPro" id="IPR036770">
    <property type="entry name" value="Ankyrin_rpt-contain_sf"/>
</dbReference>
<feature type="repeat" description="ANK" evidence="3">
    <location>
        <begin position="268"/>
        <end position="300"/>
    </location>
</feature>
<dbReference type="PANTHER" id="PTHR24193">
    <property type="entry name" value="ANKYRIN REPEAT PROTEIN"/>
    <property type="match status" value="1"/>
</dbReference>
<evidence type="ECO:0000313" key="5">
    <source>
        <dbReference type="EMBL" id="CEM12787.1"/>
    </source>
</evidence>
<feature type="repeat" description="ANK" evidence="3">
    <location>
        <begin position="232"/>
        <end position="267"/>
    </location>
</feature>
<organism evidence="5">
    <name type="scientific">Chromera velia CCMP2878</name>
    <dbReference type="NCBI Taxonomy" id="1169474"/>
    <lineage>
        <taxon>Eukaryota</taxon>
        <taxon>Sar</taxon>
        <taxon>Alveolata</taxon>
        <taxon>Colpodellida</taxon>
        <taxon>Chromeraceae</taxon>
        <taxon>Chromera</taxon>
    </lineage>
</organism>
<accession>A0A0G4FH88</accession>
<dbReference type="PhylomeDB" id="A0A0G4FH88"/>
<evidence type="ECO:0000256" key="2">
    <source>
        <dbReference type="ARBA" id="ARBA00023043"/>
    </source>
</evidence>
<sequence length="474" mass="50468">MPKDTQTLSCVRHELGALKDTLLRAVGMIENMERVLGNSNGGDGEAFSVSAAASSSQSARQPPEAAGIVRLRQKAEGANKTLRVELNKVMSLFCRIDLSYFFTNVPEIAVRISEFQSVAARTVRDAVNAFVSSGDEEKREDLALLLRLGADVDGKVDVGGDKGPETALVGAVRAGRMEVVEMLVDAGAGLEIPHEYRATALMIACDPEPQSHPEIARFLVSKGAVVNVEDQARMRPLHYAACDGGEGGAELVDFLFSRGASVHARDMDGDTALHAAIKEGNRRNAEILLDRGANVNDRNHQLRTPLFCTVLPYGTAVCDHKDIAELLISRGADVNARQWVANRPVLHDAALSGSADVIELLLDNGADVHATIETGRTALHFAAQWSLQVGESIDPQKKLRTAQLLVSRGIDPNAVDQQGLTALQLASILFSDVAGLAPLREYLAGLPGARGGVEVQGTGGRGGRGRRGGRGGAW</sequence>
<dbReference type="Gene3D" id="1.25.40.20">
    <property type="entry name" value="Ankyrin repeat-containing domain"/>
    <property type="match status" value="3"/>
</dbReference>
<keyword evidence="1" id="KW-0677">Repeat</keyword>
<evidence type="ECO:0000256" key="3">
    <source>
        <dbReference type="PROSITE-ProRule" id="PRU00023"/>
    </source>
</evidence>
<feature type="repeat" description="ANK" evidence="3">
    <location>
        <begin position="163"/>
        <end position="195"/>
    </location>
</feature>
<dbReference type="AlphaFoldDB" id="A0A0G4FH88"/>
<dbReference type="GO" id="GO:0045944">
    <property type="term" value="P:positive regulation of transcription by RNA polymerase II"/>
    <property type="evidence" value="ECO:0007669"/>
    <property type="project" value="TreeGrafter"/>
</dbReference>
<evidence type="ECO:0000256" key="4">
    <source>
        <dbReference type="SAM" id="MobiDB-lite"/>
    </source>
</evidence>
<keyword evidence="2 3" id="KW-0040">ANK repeat</keyword>
<dbReference type="GO" id="GO:0000976">
    <property type="term" value="F:transcription cis-regulatory region binding"/>
    <property type="evidence" value="ECO:0007669"/>
    <property type="project" value="TreeGrafter"/>
</dbReference>
<dbReference type="PROSITE" id="PS50297">
    <property type="entry name" value="ANK_REP_REGION"/>
    <property type="match status" value="2"/>
</dbReference>
<dbReference type="Pfam" id="PF12796">
    <property type="entry name" value="Ank_2"/>
    <property type="match status" value="3"/>
</dbReference>
<gene>
    <name evidence="5" type="ORF">Cvel_16983</name>
</gene>
<name>A0A0G4FH88_9ALVE</name>
<dbReference type="GO" id="GO:0005634">
    <property type="term" value="C:nucleus"/>
    <property type="evidence" value="ECO:0007669"/>
    <property type="project" value="TreeGrafter"/>
</dbReference>
<dbReference type="InterPro" id="IPR002110">
    <property type="entry name" value="Ankyrin_rpt"/>
</dbReference>
<feature type="compositionally biased region" description="Basic residues" evidence="4">
    <location>
        <begin position="463"/>
        <end position="474"/>
    </location>
</feature>
<protein>
    <submittedName>
        <fullName evidence="5">Uncharacterized protein</fullName>
    </submittedName>
</protein>
<dbReference type="InterPro" id="IPR050663">
    <property type="entry name" value="Ankyrin-SOCS_Box"/>
</dbReference>
<feature type="region of interest" description="Disordered" evidence="4">
    <location>
        <begin position="454"/>
        <end position="474"/>
    </location>
</feature>
<dbReference type="PANTHER" id="PTHR24193:SF121">
    <property type="entry name" value="ADA2A-CONTAINING COMPLEX COMPONENT 3, ISOFORM D"/>
    <property type="match status" value="1"/>
</dbReference>
<dbReference type="PRINTS" id="PR01415">
    <property type="entry name" value="ANKYRIN"/>
</dbReference>
<reference evidence="5" key="1">
    <citation type="submission" date="2014-11" db="EMBL/GenBank/DDBJ databases">
        <authorList>
            <person name="Otto D Thomas"/>
            <person name="Naeem Raeece"/>
        </authorList>
    </citation>
    <scope>NUCLEOTIDE SEQUENCE</scope>
</reference>